<evidence type="ECO:0000259" key="2">
    <source>
        <dbReference type="Pfam" id="PF15919"/>
    </source>
</evidence>
<dbReference type="AlphaFoldDB" id="A0A143DG58"/>
<gene>
    <name evidence="3" type="ORF">AY555_10040</name>
</gene>
<dbReference type="OrthoDB" id="9807959at2"/>
<dbReference type="InterPro" id="IPR035069">
    <property type="entry name" value="TTHA1013/TTHA0281-like"/>
</dbReference>
<dbReference type="Gene3D" id="3.30.160.250">
    <property type="match status" value="1"/>
</dbReference>
<dbReference type="KEGG" id="hjo:AY555_10040"/>
<evidence type="ECO:0000313" key="3">
    <source>
        <dbReference type="EMBL" id="AMW35715.1"/>
    </source>
</evidence>
<feature type="region of interest" description="Disordered" evidence="1">
    <location>
        <begin position="137"/>
        <end position="156"/>
    </location>
</feature>
<reference evidence="3 4" key="1">
    <citation type="submission" date="2016-02" db="EMBL/GenBank/DDBJ databases">
        <title>Complete Genome of H5569, the type strain of the newly described species Haematospirillium jordaniae.</title>
        <authorList>
            <person name="Nicholson A.C."/>
            <person name="Humrighouse B.W."/>
            <person name="Loparov V."/>
            <person name="McQuiston J.R."/>
        </authorList>
    </citation>
    <scope>NUCLEOTIDE SEQUENCE [LARGE SCALE GENOMIC DNA]</scope>
    <source>
        <strain evidence="3 4">H5569</strain>
        <plasmid evidence="4">Plasmid unnamed 1</plasmid>
    </source>
</reference>
<organism evidence="3 4">
    <name type="scientific">Haematospirillum jordaniae</name>
    <dbReference type="NCBI Taxonomy" id="1549855"/>
    <lineage>
        <taxon>Bacteria</taxon>
        <taxon>Pseudomonadati</taxon>
        <taxon>Pseudomonadota</taxon>
        <taxon>Alphaproteobacteria</taxon>
        <taxon>Rhodospirillales</taxon>
        <taxon>Novispirillaceae</taxon>
        <taxon>Haematospirillum</taxon>
    </lineage>
</organism>
<evidence type="ECO:0000313" key="4">
    <source>
        <dbReference type="Proteomes" id="UP000076066"/>
    </source>
</evidence>
<dbReference type="GeneID" id="53317491"/>
<protein>
    <submittedName>
        <fullName evidence="3">CopG family transcriptional regulator</fullName>
    </submittedName>
</protein>
<keyword evidence="3" id="KW-0614">Plasmid</keyword>
<dbReference type="RefSeq" id="WP_066136935.1">
    <property type="nucleotide sequence ID" value="NZ_CP014526.1"/>
</dbReference>
<evidence type="ECO:0000256" key="1">
    <source>
        <dbReference type="SAM" id="MobiDB-lite"/>
    </source>
</evidence>
<sequence>MRYYIGVVHQDENSAYGIHFPDVPGCFSAADTLDELLPNAAEAVALHLEGERIPRARSLEVVRRLRDVQADLKNGAFLLAVPFIHLTGRTVRANITMDAGLLDATDQAAKERGLTRSAFLADLARREMGIPAASQDYTIAEEGAPRPQKPRRLTMR</sequence>
<name>A0A143DG58_9PROT</name>
<feature type="domain" description="HicB-like antitoxin of toxin-antitoxin system" evidence="2">
    <location>
        <begin position="4"/>
        <end position="124"/>
    </location>
</feature>
<dbReference type="EMBL" id="CP014526">
    <property type="protein sequence ID" value="AMW35715.1"/>
    <property type="molecule type" value="Genomic_DNA"/>
</dbReference>
<dbReference type="Pfam" id="PF15919">
    <property type="entry name" value="HicB_lk_antitox"/>
    <property type="match status" value="1"/>
</dbReference>
<dbReference type="Proteomes" id="UP000076066">
    <property type="component" value="Plasmid unnamed 1"/>
</dbReference>
<accession>A0A143DG58</accession>
<dbReference type="InterPro" id="IPR031807">
    <property type="entry name" value="HicB-like"/>
</dbReference>
<proteinExistence type="predicted"/>
<dbReference type="SUPFAM" id="SSF143100">
    <property type="entry name" value="TTHA1013/TTHA0281-like"/>
    <property type="match status" value="1"/>
</dbReference>
<keyword evidence="4" id="KW-1185">Reference proteome</keyword>
<geneLocation type="plasmid" evidence="3 4">
    <name>unnamed 1</name>
</geneLocation>